<comment type="caution">
    <text evidence="5">The sequence shown here is derived from an EMBL/GenBank/DDBJ whole genome shotgun (WGS) entry which is preliminary data.</text>
</comment>
<evidence type="ECO:0000256" key="1">
    <source>
        <dbReference type="ARBA" id="ARBA00004123"/>
    </source>
</evidence>
<proteinExistence type="predicted"/>
<dbReference type="InterPro" id="IPR011993">
    <property type="entry name" value="PH-like_dom_sf"/>
</dbReference>
<accession>A0AAV5V559</accession>
<dbReference type="InterPro" id="IPR045255">
    <property type="entry name" value="RanBP1-like"/>
</dbReference>
<feature type="non-terminal residue" evidence="5">
    <location>
        <position position="1"/>
    </location>
</feature>
<keyword evidence="6" id="KW-1185">Reference proteome</keyword>
<evidence type="ECO:0000313" key="6">
    <source>
        <dbReference type="Proteomes" id="UP001432322"/>
    </source>
</evidence>
<name>A0AAV5V559_9BILA</name>
<dbReference type="PANTHER" id="PTHR23138">
    <property type="entry name" value="RAN BINDING PROTEIN"/>
    <property type="match status" value="1"/>
</dbReference>
<dbReference type="Proteomes" id="UP001432322">
    <property type="component" value="Unassembled WGS sequence"/>
</dbReference>
<comment type="subcellular location">
    <subcellularLocation>
        <location evidence="1">Nucleus</location>
    </subcellularLocation>
</comment>
<keyword evidence="2" id="KW-0539">Nucleus</keyword>
<feature type="compositionally biased region" description="Basic and acidic residues" evidence="3">
    <location>
        <begin position="320"/>
        <end position="333"/>
    </location>
</feature>
<dbReference type="Gene3D" id="2.30.29.30">
    <property type="entry name" value="Pleckstrin-homology domain (PH domain)/Phosphotyrosine-binding domain (PTB)"/>
    <property type="match status" value="1"/>
</dbReference>
<feature type="region of interest" description="Disordered" evidence="3">
    <location>
        <begin position="297"/>
        <end position="363"/>
    </location>
</feature>
<reference evidence="5" key="1">
    <citation type="submission" date="2023-10" db="EMBL/GenBank/DDBJ databases">
        <title>Genome assembly of Pristionchus species.</title>
        <authorList>
            <person name="Yoshida K."/>
            <person name="Sommer R.J."/>
        </authorList>
    </citation>
    <scope>NUCLEOTIDE SEQUENCE</scope>
    <source>
        <strain evidence="5">RS5133</strain>
    </source>
</reference>
<dbReference type="SMART" id="SM00160">
    <property type="entry name" value="RanBD"/>
    <property type="match status" value="1"/>
</dbReference>
<dbReference type="InterPro" id="IPR000156">
    <property type="entry name" value="Ran_bind_dom"/>
</dbReference>
<feature type="compositionally biased region" description="Low complexity" evidence="3">
    <location>
        <begin position="125"/>
        <end position="136"/>
    </location>
</feature>
<dbReference type="PANTHER" id="PTHR23138:SF142">
    <property type="entry name" value="RAN-BINDING PROTEIN 3B-RELATED"/>
    <property type="match status" value="1"/>
</dbReference>
<dbReference type="Pfam" id="PF00638">
    <property type="entry name" value="Ran_BP1"/>
    <property type="match status" value="1"/>
</dbReference>
<dbReference type="EMBL" id="BTSY01000002">
    <property type="protein sequence ID" value="GMT13694.1"/>
    <property type="molecule type" value="Genomic_DNA"/>
</dbReference>
<dbReference type="AlphaFoldDB" id="A0AAV5V559"/>
<feature type="compositionally biased region" description="Basic and acidic residues" evidence="3">
    <location>
        <begin position="297"/>
        <end position="306"/>
    </location>
</feature>
<feature type="compositionally biased region" description="Acidic residues" evidence="3">
    <location>
        <begin position="334"/>
        <end position="357"/>
    </location>
</feature>
<gene>
    <name evidence="5" type="ORF">PFISCL1PPCAC_4991</name>
</gene>
<evidence type="ECO:0000256" key="3">
    <source>
        <dbReference type="SAM" id="MobiDB-lite"/>
    </source>
</evidence>
<organism evidence="5 6">
    <name type="scientific">Pristionchus fissidentatus</name>
    <dbReference type="NCBI Taxonomy" id="1538716"/>
    <lineage>
        <taxon>Eukaryota</taxon>
        <taxon>Metazoa</taxon>
        <taxon>Ecdysozoa</taxon>
        <taxon>Nematoda</taxon>
        <taxon>Chromadorea</taxon>
        <taxon>Rhabditida</taxon>
        <taxon>Rhabditina</taxon>
        <taxon>Diplogasteromorpha</taxon>
        <taxon>Diplogasteroidea</taxon>
        <taxon>Neodiplogasteridae</taxon>
        <taxon>Pristionchus</taxon>
    </lineage>
</organism>
<dbReference type="GO" id="GO:0006611">
    <property type="term" value="P:protein export from nucleus"/>
    <property type="evidence" value="ECO:0007669"/>
    <property type="project" value="TreeGrafter"/>
</dbReference>
<evidence type="ECO:0000313" key="5">
    <source>
        <dbReference type="EMBL" id="GMT13694.1"/>
    </source>
</evidence>
<protein>
    <recommendedName>
        <fullName evidence="4">RanBD1 domain-containing protein</fullName>
    </recommendedName>
</protein>
<evidence type="ECO:0000256" key="2">
    <source>
        <dbReference type="ARBA" id="ARBA00023242"/>
    </source>
</evidence>
<feature type="region of interest" description="Disordered" evidence="3">
    <location>
        <begin position="119"/>
        <end position="140"/>
    </location>
</feature>
<dbReference type="GO" id="GO:0005634">
    <property type="term" value="C:nucleus"/>
    <property type="evidence" value="ECO:0007669"/>
    <property type="project" value="UniProtKB-SubCell"/>
</dbReference>
<dbReference type="PROSITE" id="PS50196">
    <property type="entry name" value="RANBD1"/>
    <property type="match status" value="1"/>
</dbReference>
<evidence type="ECO:0000259" key="4">
    <source>
        <dbReference type="PROSITE" id="PS50196"/>
    </source>
</evidence>
<dbReference type="SUPFAM" id="SSF50729">
    <property type="entry name" value="PH domain-like"/>
    <property type="match status" value="1"/>
</dbReference>
<sequence length="363" mass="40170">ISFRMTDKPARRYNFGASKGTGLSAIANKMWDQGKQEFGGQLQTMKPVILERKGLSDVLDQMKKDQGQPAPIESSSSPAQPAFVFGQKLSERVLQPTHTTASSDAAKNTENTFKTAAAAEKRTTLGDNDGTNGGSTASTAERLRADAEQYSKDHEKHAVASTSVIDVKTGEEDDKTIHCFSCKIHSFEASKKQWVERGMSSLKINLIGAKDDDGWTSDAPAENYRIVARTFGTMKLVINSPVFADMLIEKMDERRIKITAVSPEGGAPQVFLITNNLAKTDSQGEIMYSALKETRERVKRAEEGQNRKRKRSEEVEENVPETKKAAEAPKEEKEVEEDPNESIEDTQDEEKESEDNSVEAKDE</sequence>
<feature type="domain" description="RanBD1" evidence="4">
    <location>
        <begin position="154"/>
        <end position="251"/>
    </location>
</feature>